<dbReference type="EMBL" id="CP001843">
    <property type="protein sequence ID" value="AEF84529.1"/>
    <property type="molecule type" value="Genomic_DNA"/>
</dbReference>
<dbReference type="InterPro" id="IPR053931">
    <property type="entry name" value="RapZ_C"/>
</dbReference>
<dbReference type="STRING" id="545694.TREPR_1529"/>
<dbReference type="InterPro" id="IPR005337">
    <property type="entry name" value="RapZ-like"/>
</dbReference>
<evidence type="ECO:0000313" key="2">
    <source>
        <dbReference type="EMBL" id="AEF84529.1"/>
    </source>
</evidence>
<reference evidence="3" key="1">
    <citation type="submission" date="2009-12" db="EMBL/GenBank/DDBJ databases">
        <title>Complete sequence of Treponema primitia strain ZAS-2.</title>
        <authorList>
            <person name="Tetu S.G."/>
            <person name="Matson E."/>
            <person name="Ren Q."/>
            <person name="Seshadri R."/>
            <person name="Elbourne L."/>
            <person name="Hassan K.A."/>
            <person name="Durkin A."/>
            <person name="Radune D."/>
            <person name="Mohamoud Y."/>
            <person name="Shay R."/>
            <person name="Jin S."/>
            <person name="Zhang X."/>
            <person name="Lucey K."/>
            <person name="Ballor N.R."/>
            <person name="Ottesen E."/>
            <person name="Rosenthal R."/>
            <person name="Allen A."/>
            <person name="Leadbetter J.R."/>
            <person name="Paulsen I.T."/>
        </authorList>
    </citation>
    <scope>NUCLEOTIDE SEQUENCE [LARGE SCALE GENOMIC DNA]</scope>
    <source>
        <strain evidence="3">ATCC BAA-887 / DSM 12427 / ZAS-2</strain>
    </source>
</reference>
<dbReference type="RefSeq" id="WP_015708579.1">
    <property type="nucleotide sequence ID" value="NC_015578.1"/>
</dbReference>
<reference evidence="2 3" key="2">
    <citation type="journal article" date="2011" name="ISME J.">
        <title>RNA-seq reveals cooperative metabolic interactions between two termite-gut spirochete species in co-culture.</title>
        <authorList>
            <person name="Rosenthal A.Z."/>
            <person name="Matson E.G."/>
            <person name="Eldar A."/>
            <person name="Leadbetter J.R."/>
        </authorList>
    </citation>
    <scope>NUCLEOTIDE SEQUENCE [LARGE SCALE GENOMIC DNA]</scope>
    <source>
        <strain evidence="3">ATCC BAA-887 / DSM 12427 / ZAS-2</strain>
    </source>
</reference>
<dbReference type="PANTHER" id="PTHR30448:SF0">
    <property type="entry name" value="RNASE ADAPTER PROTEIN RAPZ"/>
    <property type="match status" value="1"/>
</dbReference>
<dbReference type="AlphaFoldDB" id="F5YPH0"/>
<sequence>MIPVVLAGYPFSGRTTLLEELKTRGLVGKELFIAAGPEPENLPPEAALVFMEAGDSVLLERRAGTENIPIGQAPGLYPEGWAAELENCRKILEPLRSRADLILNSGYMNVQEEADRVAALGENRVYRADTALEILSFGYRYGIASGDAVIDVRFIPNPYYVYSLRPLTGRDKACAGYVFSFENSHKTLEALVLLAETLIRSFREQGKPLLRICIGCTGGQHRSVAMAEALGSRMQEKGCPVTIRHREMEAGRWPRGRFAVLR</sequence>
<gene>
    <name evidence="2" type="ordered locus">TREPR_1529</name>
</gene>
<dbReference type="HOGENOM" id="CLU_1061477_0_0_12"/>
<dbReference type="PANTHER" id="PTHR30448">
    <property type="entry name" value="RNASE ADAPTER PROTEIN RAPZ"/>
    <property type="match status" value="1"/>
</dbReference>
<protein>
    <recommendedName>
        <fullName evidence="1">RapZ C-terminal domain-containing protein</fullName>
    </recommendedName>
</protein>
<keyword evidence="3" id="KW-1185">Reference proteome</keyword>
<organism evidence="2 3">
    <name type="scientific">Treponema primitia (strain ATCC BAA-887 / DSM 12427 / ZAS-2)</name>
    <dbReference type="NCBI Taxonomy" id="545694"/>
    <lineage>
        <taxon>Bacteria</taxon>
        <taxon>Pseudomonadati</taxon>
        <taxon>Spirochaetota</taxon>
        <taxon>Spirochaetia</taxon>
        <taxon>Spirochaetales</taxon>
        <taxon>Treponemataceae</taxon>
        <taxon>Treponema</taxon>
    </lineage>
</organism>
<name>F5YPH0_TREPZ</name>
<dbReference type="Pfam" id="PF22740">
    <property type="entry name" value="PapZ_C"/>
    <property type="match status" value="1"/>
</dbReference>
<dbReference type="GO" id="GO:0005524">
    <property type="term" value="F:ATP binding"/>
    <property type="evidence" value="ECO:0007669"/>
    <property type="project" value="InterPro"/>
</dbReference>
<evidence type="ECO:0000313" key="3">
    <source>
        <dbReference type="Proteomes" id="UP000009223"/>
    </source>
</evidence>
<accession>F5YPH0</accession>
<proteinExistence type="predicted"/>
<evidence type="ECO:0000259" key="1">
    <source>
        <dbReference type="Pfam" id="PF22740"/>
    </source>
</evidence>
<dbReference type="OrthoDB" id="9784461at2"/>
<feature type="domain" description="RapZ C-terminal" evidence="1">
    <location>
        <begin position="131"/>
        <end position="249"/>
    </location>
</feature>
<dbReference type="Proteomes" id="UP000009223">
    <property type="component" value="Chromosome"/>
</dbReference>
<dbReference type="eggNOG" id="COG1660">
    <property type="taxonomic scope" value="Bacteria"/>
</dbReference>
<dbReference type="KEGG" id="tpi:TREPR_1529"/>